<reference evidence="6" key="1">
    <citation type="journal article" date="2019" name="Int. J. Syst. Evol. Microbiol.">
        <title>The Global Catalogue of Microorganisms (GCM) 10K type strain sequencing project: providing services to taxonomists for standard genome sequencing and annotation.</title>
        <authorList>
            <consortium name="The Broad Institute Genomics Platform"/>
            <consortium name="The Broad Institute Genome Sequencing Center for Infectious Disease"/>
            <person name="Wu L."/>
            <person name="Ma J."/>
        </authorList>
    </citation>
    <scope>NUCLEOTIDE SEQUENCE [LARGE SCALE GENOMIC DNA]</scope>
    <source>
        <strain evidence="6">TISTR 1571</strain>
    </source>
</reference>
<comment type="subcellular location">
    <subcellularLocation>
        <location evidence="4">Cytoplasm</location>
    </subcellularLocation>
</comment>
<protein>
    <recommendedName>
        <fullName evidence="4">Translational regulator CsrA</fullName>
    </recommendedName>
</protein>
<dbReference type="SUPFAM" id="SSF117130">
    <property type="entry name" value="CsrA-like"/>
    <property type="match status" value="1"/>
</dbReference>
<dbReference type="InterPro" id="IPR036107">
    <property type="entry name" value="CsrA_sf"/>
</dbReference>
<evidence type="ECO:0000256" key="2">
    <source>
        <dbReference type="ARBA" id="ARBA00022845"/>
    </source>
</evidence>
<dbReference type="RefSeq" id="WP_377328785.1">
    <property type="nucleotide sequence ID" value="NZ_JBHUMZ010000021.1"/>
</dbReference>
<comment type="function">
    <text evidence="4">A translational regulator that binds mRNA to regulate translation initiation and/or mRNA stability. Usually binds in the 5'-UTR at or near the Shine-Dalgarno sequence preventing ribosome-binding, thus repressing translation. Its main target seems to be the major flagellin gene, while its function is anatagonized by FliW.</text>
</comment>
<name>A0ABW5QBZ8_9BACI</name>
<keyword evidence="6" id="KW-1185">Reference proteome</keyword>
<proteinExistence type="inferred from homology"/>
<keyword evidence="4" id="KW-0678">Repressor</keyword>
<accession>A0ABW5QBZ8</accession>
<organism evidence="5 6">
    <name type="scientific">Piscibacillus salipiscarius</name>
    <dbReference type="NCBI Taxonomy" id="299480"/>
    <lineage>
        <taxon>Bacteria</taxon>
        <taxon>Bacillati</taxon>
        <taxon>Bacillota</taxon>
        <taxon>Bacilli</taxon>
        <taxon>Bacillales</taxon>
        <taxon>Bacillaceae</taxon>
        <taxon>Piscibacillus</taxon>
    </lineage>
</organism>
<dbReference type="NCBIfam" id="NF002469">
    <property type="entry name" value="PRK01712.1"/>
    <property type="match status" value="1"/>
</dbReference>
<sequence>MLVLTRKIGESIQIGDDIEVKVVSVNGDQIKLGIEAPKHIDIHRSEIYQQILQENRNASKLTLDTINLLKNTKND</sequence>
<dbReference type="HAMAP" id="MF_00167">
    <property type="entry name" value="CsrA"/>
    <property type="match status" value="1"/>
</dbReference>
<dbReference type="Pfam" id="PF02599">
    <property type="entry name" value="CsrA"/>
    <property type="match status" value="1"/>
</dbReference>
<keyword evidence="3 4" id="KW-0694">RNA-binding</keyword>
<evidence type="ECO:0000256" key="4">
    <source>
        <dbReference type="HAMAP-Rule" id="MF_00167"/>
    </source>
</evidence>
<evidence type="ECO:0000256" key="1">
    <source>
        <dbReference type="ARBA" id="ARBA00022490"/>
    </source>
</evidence>
<evidence type="ECO:0000313" key="6">
    <source>
        <dbReference type="Proteomes" id="UP001597452"/>
    </source>
</evidence>
<dbReference type="EMBL" id="JBHUMZ010000021">
    <property type="protein sequence ID" value="MFD2639000.1"/>
    <property type="molecule type" value="Genomic_DNA"/>
</dbReference>
<dbReference type="PANTHER" id="PTHR34984:SF1">
    <property type="entry name" value="CARBON STORAGE REGULATOR"/>
    <property type="match status" value="1"/>
</dbReference>
<comment type="similarity">
    <text evidence="4">Belongs to the CsrA/RsmA family.</text>
</comment>
<evidence type="ECO:0000313" key="5">
    <source>
        <dbReference type="EMBL" id="MFD2639000.1"/>
    </source>
</evidence>
<keyword evidence="4" id="KW-1005">Bacterial flagellum biogenesis</keyword>
<comment type="caution">
    <text evidence="5">The sequence shown here is derived from an EMBL/GenBank/DDBJ whole genome shotgun (WGS) entry which is preliminary data.</text>
</comment>
<gene>
    <name evidence="4 5" type="primary">csrA</name>
    <name evidence="5" type="ORF">ACFSW4_09015</name>
</gene>
<keyword evidence="2 4" id="KW-0810">Translation regulation</keyword>
<dbReference type="InterPro" id="IPR003751">
    <property type="entry name" value="CsrA"/>
</dbReference>
<dbReference type="Gene3D" id="2.60.40.4380">
    <property type="entry name" value="Translational regulator CsrA"/>
    <property type="match status" value="1"/>
</dbReference>
<dbReference type="PANTHER" id="PTHR34984">
    <property type="entry name" value="CARBON STORAGE REGULATOR"/>
    <property type="match status" value="1"/>
</dbReference>
<comment type="subunit">
    <text evidence="4">Homodimer; the beta-strands of each monomer intercalate to form a hydrophobic core, while the alpha-helices form wings that extend away from the core.</text>
</comment>
<dbReference type="NCBIfam" id="TIGR00202">
    <property type="entry name" value="csrA"/>
    <property type="match status" value="1"/>
</dbReference>
<dbReference type="Proteomes" id="UP001597452">
    <property type="component" value="Unassembled WGS sequence"/>
</dbReference>
<keyword evidence="1 4" id="KW-0963">Cytoplasm</keyword>
<evidence type="ECO:0000256" key="3">
    <source>
        <dbReference type="ARBA" id="ARBA00022884"/>
    </source>
</evidence>